<keyword evidence="4 6" id="KW-1133">Transmembrane helix</keyword>
<evidence type="ECO:0000259" key="7">
    <source>
        <dbReference type="PROSITE" id="PS50850"/>
    </source>
</evidence>
<keyword evidence="3 6" id="KW-0812">Transmembrane</keyword>
<evidence type="ECO:0000313" key="9">
    <source>
        <dbReference type="Proteomes" id="UP001521116"/>
    </source>
</evidence>
<dbReference type="InterPro" id="IPR005828">
    <property type="entry name" value="MFS_sugar_transport-like"/>
</dbReference>
<evidence type="ECO:0000256" key="5">
    <source>
        <dbReference type="ARBA" id="ARBA00023136"/>
    </source>
</evidence>
<evidence type="ECO:0000256" key="3">
    <source>
        <dbReference type="ARBA" id="ARBA00022692"/>
    </source>
</evidence>
<feature type="transmembrane region" description="Helical" evidence="6">
    <location>
        <begin position="75"/>
        <end position="97"/>
    </location>
</feature>
<dbReference type="PANTHER" id="PTHR48022:SF77">
    <property type="entry name" value="MAJOR FACILITATOR SUPERFAMILY (MFS) PROFILE DOMAIN-CONTAINING PROTEIN"/>
    <property type="match status" value="1"/>
</dbReference>
<comment type="subcellular location">
    <subcellularLocation>
        <location evidence="1">Membrane</location>
        <topology evidence="1">Multi-pass membrane protein</topology>
    </subcellularLocation>
</comment>
<comment type="similarity">
    <text evidence="2">Belongs to the major facilitator superfamily. Sugar transporter (TC 2.A.1.1) family.</text>
</comment>
<gene>
    <name evidence="8" type="ORF">SLS56_007558</name>
</gene>
<dbReference type="InterPro" id="IPR036259">
    <property type="entry name" value="MFS_trans_sf"/>
</dbReference>
<feature type="transmembrane region" description="Helical" evidence="6">
    <location>
        <begin position="376"/>
        <end position="401"/>
    </location>
</feature>
<evidence type="ECO:0000256" key="4">
    <source>
        <dbReference type="ARBA" id="ARBA00022989"/>
    </source>
</evidence>
<evidence type="ECO:0000256" key="2">
    <source>
        <dbReference type="ARBA" id="ARBA00010992"/>
    </source>
</evidence>
<keyword evidence="9" id="KW-1185">Reference proteome</keyword>
<dbReference type="Pfam" id="PF00083">
    <property type="entry name" value="Sugar_tr"/>
    <property type="match status" value="1"/>
</dbReference>
<protein>
    <recommendedName>
        <fullName evidence="7">Major facilitator superfamily (MFS) profile domain-containing protein</fullName>
    </recommendedName>
</protein>
<dbReference type="EMBL" id="JAJVDC020000100">
    <property type="protein sequence ID" value="KAL1625050.1"/>
    <property type="molecule type" value="Genomic_DNA"/>
</dbReference>
<evidence type="ECO:0000256" key="1">
    <source>
        <dbReference type="ARBA" id="ARBA00004141"/>
    </source>
</evidence>
<comment type="caution">
    <text evidence="8">The sequence shown here is derived from an EMBL/GenBank/DDBJ whole genome shotgun (WGS) entry which is preliminary data.</text>
</comment>
<feature type="transmembrane region" description="Helical" evidence="6">
    <location>
        <begin position="413"/>
        <end position="435"/>
    </location>
</feature>
<dbReference type="SUPFAM" id="SSF103473">
    <property type="entry name" value="MFS general substrate transporter"/>
    <property type="match status" value="1"/>
</dbReference>
<keyword evidence="5 6" id="KW-0472">Membrane</keyword>
<feature type="domain" description="Major facilitator superfamily (MFS) profile" evidence="7">
    <location>
        <begin position="27"/>
        <end position="469"/>
    </location>
</feature>
<feature type="transmembrane region" description="Helical" evidence="6">
    <location>
        <begin position="20"/>
        <end position="40"/>
    </location>
</feature>
<proteinExistence type="inferred from homology"/>
<evidence type="ECO:0000313" key="8">
    <source>
        <dbReference type="EMBL" id="KAL1625050.1"/>
    </source>
</evidence>
<reference evidence="8 9" key="1">
    <citation type="submission" date="2024-02" db="EMBL/GenBank/DDBJ databases">
        <title>De novo assembly and annotation of 12 fungi associated with fruit tree decline syndrome in Ontario, Canada.</title>
        <authorList>
            <person name="Sulman M."/>
            <person name="Ellouze W."/>
            <person name="Ilyukhin E."/>
        </authorList>
    </citation>
    <scope>NUCLEOTIDE SEQUENCE [LARGE SCALE GENOMIC DNA]</scope>
    <source>
        <strain evidence="8 9">M1-105</strain>
    </source>
</reference>
<feature type="transmembrane region" description="Helical" evidence="6">
    <location>
        <begin position="447"/>
        <end position="465"/>
    </location>
</feature>
<dbReference type="PANTHER" id="PTHR48022">
    <property type="entry name" value="PLASTIDIC GLUCOSE TRANSPORTER 4"/>
    <property type="match status" value="1"/>
</dbReference>
<feature type="transmembrane region" description="Helical" evidence="6">
    <location>
        <begin position="104"/>
        <end position="123"/>
    </location>
</feature>
<dbReference type="InterPro" id="IPR050360">
    <property type="entry name" value="MFS_Sugar_Transporters"/>
</dbReference>
<organism evidence="8 9">
    <name type="scientific">Neofusicoccum ribis</name>
    <dbReference type="NCBI Taxonomy" id="45134"/>
    <lineage>
        <taxon>Eukaryota</taxon>
        <taxon>Fungi</taxon>
        <taxon>Dikarya</taxon>
        <taxon>Ascomycota</taxon>
        <taxon>Pezizomycotina</taxon>
        <taxon>Dothideomycetes</taxon>
        <taxon>Dothideomycetes incertae sedis</taxon>
        <taxon>Botryosphaeriales</taxon>
        <taxon>Botryosphaeriaceae</taxon>
        <taxon>Neofusicoccum</taxon>
    </lineage>
</organism>
<feature type="transmembrane region" description="Helical" evidence="6">
    <location>
        <begin position="196"/>
        <end position="215"/>
    </location>
</feature>
<dbReference type="Gene3D" id="1.20.1250.20">
    <property type="entry name" value="MFS general substrate transporter like domains"/>
    <property type="match status" value="1"/>
</dbReference>
<accession>A0ABR3SMM6</accession>
<dbReference type="Proteomes" id="UP001521116">
    <property type="component" value="Unassembled WGS sequence"/>
</dbReference>
<name>A0ABR3SMM6_9PEZI</name>
<feature type="transmembrane region" description="Helical" evidence="6">
    <location>
        <begin position="345"/>
        <end position="364"/>
    </location>
</feature>
<evidence type="ECO:0000256" key="6">
    <source>
        <dbReference type="SAM" id="Phobius"/>
    </source>
</evidence>
<sequence length="497" mass="54831">MWSLSNPLPRTRNVPLSAHLTSNIVLANIVLGISVFSFGFDNVAFNTMQAMGPFEKQFGTYDPSSGDWEIDATHLAFLNSFPLLSYAVAVFIAAHIGERYGRRAVLVLMQLVCLTGVIVTYTSNTFPQILVGRMLVNMHIGMEAWLVPMLQAEIVPAAVRGAMVILYIFDHQLGAFICSIVTNFTSDLVDDRSWRIPIECMFVFPCLVLVFNWVVPESPRWLLRKGRFDEAVDSLHWLHGCHEDYSAAEEAKLLLESLEEAETATKGSWMDLVRGTNLRRTSIAVLAAFFSQFSGNSFSSSYGTVFLKQVGGFDAFTGTLIKKGIVVLGPITNILLVERIGRRNMAIFFAVLAASSLLTLGGLGCKTPLTMPYKKGIVAMTIFFPYARIASFGAMGTLMAAEVPHLSLRDKTSFAAWTTSNLCEFITTFTLPYLLKAPYANLQSKVGLIYGAFATVGVVWMVACLPDLRGRSLEETEEMFEAGVPAWKMGGEWSFVS</sequence>
<dbReference type="PROSITE" id="PS50850">
    <property type="entry name" value="MFS"/>
    <property type="match status" value="1"/>
</dbReference>
<dbReference type="InterPro" id="IPR020846">
    <property type="entry name" value="MFS_dom"/>
</dbReference>